<reference evidence="3" key="2">
    <citation type="submission" date="2020-12" db="EMBL/GenBank/DDBJ databases">
        <title>New Spironucleus salmonicida genome in near-complete chromosomes.</title>
        <authorList>
            <person name="Xu F."/>
            <person name="Kurt Z."/>
            <person name="Jimenez-Gonzalez A."/>
            <person name="Astvaldsson A."/>
            <person name="Andersson J.O."/>
            <person name="Svard S.G."/>
        </authorList>
    </citation>
    <scope>NUCLEOTIDE SEQUENCE</scope>
    <source>
        <strain evidence="3">ATCC 50377</strain>
    </source>
</reference>
<feature type="compositionally biased region" description="Low complexity" evidence="1">
    <location>
        <begin position="203"/>
        <end position="217"/>
    </location>
</feature>
<dbReference type="EMBL" id="KI545953">
    <property type="protein sequence ID" value="EST49229.1"/>
    <property type="molecule type" value="Genomic_DNA"/>
</dbReference>
<proteinExistence type="predicted"/>
<dbReference type="VEuPathDB" id="GiardiaDB:SS50377_26760"/>
<dbReference type="GeneID" id="94300783"/>
<reference evidence="2 3" key="1">
    <citation type="journal article" date="2014" name="PLoS Genet.">
        <title>The Genome of Spironucleus salmonicida Highlights a Fish Pathogen Adapted to Fluctuating Environments.</title>
        <authorList>
            <person name="Xu F."/>
            <person name="Jerlstrom-Hultqvist J."/>
            <person name="Einarsson E."/>
            <person name="Astvaldsson A."/>
            <person name="Svard S.G."/>
            <person name="Andersson J.O."/>
        </authorList>
    </citation>
    <scope>NUCLEOTIDE SEQUENCE</scope>
    <source>
        <strain evidence="3">ATCC 50377</strain>
    </source>
</reference>
<gene>
    <name evidence="3" type="ORF">SS50377_26760</name>
    <name evidence="2" type="ORF">SS50377_ja033</name>
</gene>
<dbReference type="Proteomes" id="UP000018208">
    <property type="component" value="Unassembled WGS sequence"/>
</dbReference>
<name>V6M733_9EUKA</name>
<evidence type="ECO:0000313" key="2">
    <source>
        <dbReference type="EMBL" id="EST49229.1"/>
    </source>
</evidence>
<dbReference type="AlphaFoldDB" id="V6M733"/>
<evidence type="ECO:0000256" key="1">
    <source>
        <dbReference type="SAM" id="MobiDB-lite"/>
    </source>
</evidence>
<dbReference type="KEGG" id="ssao:94300783"/>
<evidence type="ECO:0000313" key="4">
    <source>
        <dbReference type="Proteomes" id="UP000018208"/>
    </source>
</evidence>
<dbReference type="EMBL" id="AUWU02000007">
    <property type="protein sequence ID" value="KAH0570480.1"/>
    <property type="molecule type" value="Genomic_DNA"/>
</dbReference>
<accession>V6M733</accession>
<feature type="region of interest" description="Disordered" evidence="1">
    <location>
        <begin position="194"/>
        <end position="220"/>
    </location>
</feature>
<feature type="region of interest" description="Disordered" evidence="1">
    <location>
        <begin position="133"/>
        <end position="155"/>
    </location>
</feature>
<organism evidence="2">
    <name type="scientific">Spironucleus salmonicida</name>
    <dbReference type="NCBI Taxonomy" id="348837"/>
    <lineage>
        <taxon>Eukaryota</taxon>
        <taxon>Metamonada</taxon>
        <taxon>Diplomonadida</taxon>
        <taxon>Hexamitidae</taxon>
        <taxon>Hexamitinae</taxon>
        <taxon>Spironucleus</taxon>
    </lineage>
</organism>
<keyword evidence="4" id="KW-1185">Reference proteome</keyword>
<protein>
    <submittedName>
        <fullName evidence="2">Uncharacterized protein</fullName>
    </submittedName>
</protein>
<sequence length="244" mass="27600">MFDSILEEEDFNIYFNQYKAPKCCRNELFYSIQINDHEFAFMMSQNQKFQVKRFLNDNYKQVHNTQIDSNLDIQTVHSTLITLSAIYKSQKEINRLLLTNYSFLQDFAQGIQVNNPFQQPKVSKLMIQLRKPLNSPSSNLKTSKPSSSKNKNNFLSSQSNLLSSASASKLHHSPSTSSLSSLFQQPKTPFNLLAPQKKSKFGNSNESHSSSSQNGSNDFPAAQNFEIAGKIARIQTAVKASDLI</sequence>
<evidence type="ECO:0000313" key="3">
    <source>
        <dbReference type="EMBL" id="KAH0570480.1"/>
    </source>
</evidence>
<dbReference type="RefSeq" id="XP_067761253.1">
    <property type="nucleotide sequence ID" value="XM_067910566.1"/>
</dbReference>